<evidence type="ECO:0000313" key="1">
    <source>
        <dbReference type="EMBL" id="OAO12061.1"/>
    </source>
</evidence>
<keyword evidence="2" id="KW-1185">Reference proteome</keyword>
<dbReference type="PANTHER" id="PTHR45661">
    <property type="entry name" value="SURFACE ANTIGEN"/>
    <property type="match status" value="1"/>
</dbReference>
<dbReference type="SUPFAM" id="SSF82185">
    <property type="entry name" value="Histone H3 K4-specific methyltransferase SET7/9 N-terminal domain"/>
    <property type="match status" value="1"/>
</dbReference>
<comment type="caution">
    <text evidence="1">The sequence shown here is derived from an EMBL/GenBank/DDBJ whole genome shotgun (WGS) entry which is preliminary data.</text>
</comment>
<sequence length="735" mass="82149">MFDSMRKRSKIDANGPINVEKLLKLSREKAVQLLSSRPNNSYVQISTNLISSEYSCTGISYVTDSVIAEYADSSLCIVDVAKKKVLRINGYKSDGIQSNRVLDLNDEGERWEGDVLEGKPCGWGVLYDTENRILYEGFSFASGYTCFGRKYYSDIQQVEYEGGWCEGMRWGRGIQYDRTGNVVYDGEWIDDEHMKNKLLINSEMDIGCNLPIHNWLEEIEVGEGSCCDYYLRALNLHDMTSLKRLVIRSRCFENAIVVMFADMPSLESVLIEDECFTMEDNEDFFTCFSFGVKRCPRLATLDIGSCSFPHYNTFQLEDLPSLEEISIASWCFLNTDLILEGLPKLDCVKLGEVAFGNNHTVLLENLPALRTFLIGDNALNLTFYDPNSSLTLRNLPALEMITSGSSHNHCLMGYASVVLENLPALTTVLLPYTAFYYYTSLHTSNIGALANHPSLPPPLPTAITITASGLQPLATTITAITIAHASGNDPKLTVADFSPFKQAKTIIIGFHCFRHVTSVILEGMPALERVEIGANSFRNTNSTYGDTNEDFGGEHQDYNPRKKFCLSDCPKVKALVLGNGVLIDAGICVIKNVPALEEIVMGDMDNTHPCGCFESGSLKLNNLPMLKRLRLSRYCFKYCDQFVLKNLPELISVELGLHVAGGKDREVSTVVLKNLPKLTTLRTNHPESASFHFQRTIELKNLPSLTNVALYNPFEYREDARVVNAGALSQFFQDE</sequence>
<dbReference type="Proteomes" id="UP000078348">
    <property type="component" value="Unassembled WGS sequence"/>
</dbReference>
<dbReference type="OrthoDB" id="270720at2759"/>
<reference evidence="1 2" key="1">
    <citation type="submission" date="2016-05" db="EMBL/GenBank/DDBJ databases">
        <title>Nuclear genome of Blastocystis sp. subtype 1 NandII.</title>
        <authorList>
            <person name="Gentekaki E."/>
            <person name="Curtis B."/>
            <person name="Stairs C."/>
            <person name="Eme L."/>
            <person name="Herman E."/>
            <person name="Klimes V."/>
            <person name="Arias M.C."/>
            <person name="Elias M."/>
            <person name="Hilliou F."/>
            <person name="Klute M."/>
            <person name="Malik S.-B."/>
            <person name="Pightling A."/>
            <person name="Rachubinski R."/>
            <person name="Salas D."/>
            <person name="Schlacht A."/>
            <person name="Suga H."/>
            <person name="Archibald J."/>
            <person name="Ball S.G."/>
            <person name="Clark G."/>
            <person name="Dacks J."/>
            <person name="Van Der Giezen M."/>
            <person name="Tsaousis A."/>
            <person name="Roger A."/>
        </authorList>
    </citation>
    <scope>NUCLEOTIDE SEQUENCE [LARGE SCALE GENOMIC DNA]</scope>
    <source>
        <strain evidence="2">ATCC 50177 / NandII</strain>
    </source>
</reference>
<organism evidence="1 2">
    <name type="scientific">Blastocystis sp. subtype 1 (strain ATCC 50177 / NandII)</name>
    <dbReference type="NCBI Taxonomy" id="478820"/>
    <lineage>
        <taxon>Eukaryota</taxon>
        <taxon>Sar</taxon>
        <taxon>Stramenopiles</taxon>
        <taxon>Bigyra</taxon>
        <taxon>Opalozoa</taxon>
        <taxon>Opalinata</taxon>
        <taxon>Blastocystidae</taxon>
        <taxon>Blastocystis</taxon>
    </lineage>
</organism>
<gene>
    <name evidence="1" type="ORF">AV274_6275</name>
</gene>
<dbReference type="EMBL" id="LXWW01000566">
    <property type="protein sequence ID" value="OAO12061.1"/>
    <property type="molecule type" value="Genomic_DNA"/>
</dbReference>
<dbReference type="PANTHER" id="PTHR45661:SF3">
    <property type="entry name" value="IG-LIKE DOMAIN-CONTAINING PROTEIN"/>
    <property type="match status" value="1"/>
</dbReference>
<proteinExistence type="predicted"/>
<protein>
    <submittedName>
        <fullName evidence="1">Uncharacterized protein</fullName>
    </submittedName>
</protein>
<name>A0A196S6R5_BLAHN</name>
<dbReference type="Gene3D" id="3.80.10.10">
    <property type="entry name" value="Ribonuclease Inhibitor"/>
    <property type="match status" value="2"/>
</dbReference>
<dbReference type="AlphaFoldDB" id="A0A196S6R5"/>
<accession>A0A196S6R5</accession>
<dbReference type="SUPFAM" id="SSF52047">
    <property type="entry name" value="RNI-like"/>
    <property type="match status" value="1"/>
</dbReference>
<evidence type="ECO:0000313" key="2">
    <source>
        <dbReference type="Proteomes" id="UP000078348"/>
    </source>
</evidence>
<dbReference type="InterPro" id="IPR032675">
    <property type="entry name" value="LRR_dom_sf"/>
</dbReference>
<dbReference type="InterPro" id="IPR053139">
    <property type="entry name" value="Surface_bspA-like"/>
</dbReference>
<dbReference type="Gene3D" id="2.20.110.10">
    <property type="entry name" value="Histone H3 K4-specific methyltransferase SET7/9 N-terminal domain"/>
    <property type="match status" value="1"/>
</dbReference>